<name>A0A835L0L2_SPOEX</name>
<dbReference type="EMBL" id="JACKWZ010000476">
    <property type="protein sequence ID" value="KAF9407386.1"/>
    <property type="molecule type" value="Genomic_DNA"/>
</dbReference>
<proteinExistence type="predicted"/>
<reference evidence="4" key="1">
    <citation type="submission" date="2020-08" db="EMBL/GenBank/DDBJ databases">
        <title>Spodoptera exigua strain:BAW_Kor-Di-RS1 Genome sequencing and assembly.</title>
        <authorList>
            <person name="Kim J."/>
            <person name="Nam H.Y."/>
            <person name="Kwon M."/>
            <person name="Choi J.H."/>
            <person name="Cho S.R."/>
            <person name="Kim G.-H."/>
        </authorList>
    </citation>
    <scope>NUCLEOTIDE SEQUENCE</scope>
    <source>
        <strain evidence="4">BAW_Kor-Di-RS1</strain>
        <tissue evidence="4">Whole-body</tissue>
    </source>
</reference>
<organism evidence="4 5">
    <name type="scientific">Spodoptera exigua</name>
    <name type="common">Beet armyworm</name>
    <name type="synonym">Noctua fulgens</name>
    <dbReference type="NCBI Taxonomy" id="7107"/>
    <lineage>
        <taxon>Eukaryota</taxon>
        <taxon>Metazoa</taxon>
        <taxon>Ecdysozoa</taxon>
        <taxon>Arthropoda</taxon>
        <taxon>Hexapoda</taxon>
        <taxon>Insecta</taxon>
        <taxon>Pterygota</taxon>
        <taxon>Neoptera</taxon>
        <taxon>Endopterygota</taxon>
        <taxon>Lepidoptera</taxon>
        <taxon>Glossata</taxon>
        <taxon>Ditrysia</taxon>
        <taxon>Noctuoidea</taxon>
        <taxon>Noctuidae</taxon>
        <taxon>Amphipyrinae</taxon>
        <taxon>Spodoptera</taxon>
    </lineage>
</organism>
<dbReference type="PROSITE" id="PS51304">
    <property type="entry name" value="GALECTIN"/>
    <property type="match status" value="1"/>
</dbReference>
<keyword evidence="1 2" id="KW-0430">Lectin</keyword>
<dbReference type="SMART" id="SM00908">
    <property type="entry name" value="Gal-bind_lectin"/>
    <property type="match status" value="1"/>
</dbReference>
<evidence type="ECO:0000313" key="4">
    <source>
        <dbReference type="EMBL" id="KAF9407386.1"/>
    </source>
</evidence>
<dbReference type="GO" id="GO:0030246">
    <property type="term" value="F:carbohydrate binding"/>
    <property type="evidence" value="ECO:0007669"/>
    <property type="project" value="UniProtKB-UniRule"/>
</dbReference>
<dbReference type="InterPro" id="IPR001079">
    <property type="entry name" value="Galectin_CRD"/>
</dbReference>
<dbReference type="Proteomes" id="UP000648187">
    <property type="component" value="Unassembled WGS sequence"/>
</dbReference>
<evidence type="ECO:0000256" key="2">
    <source>
        <dbReference type="RuleBase" id="RU102079"/>
    </source>
</evidence>
<evidence type="ECO:0000313" key="5">
    <source>
        <dbReference type="Proteomes" id="UP000648187"/>
    </source>
</evidence>
<dbReference type="PANTHER" id="PTHR11346:SF176">
    <property type="entry name" value="32 KDA BETA-GALACTOSIDE-BINDING LECTIN LEC-3"/>
    <property type="match status" value="1"/>
</dbReference>
<keyword evidence="5" id="KW-1185">Reference proteome</keyword>
<dbReference type="Pfam" id="PF00337">
    <property type="entry name" value="Gal-bind_lectin"/>
    <property type="match status" value="1"/>
</dbReference>
<dbReference type="SMART" id="SM00276">
    <property type="entry name" value="GLECT"/>
    <property type="match status" value="1"/>
</dbReference>
<dbReference type="InterPro" id="IPR013320">
    <property type="entry name" value="ConA-like_dom_sf"/>
</dbReference>
<dbReference type="InterPro" id="IPR044156">
    <property type="entry name" value="Galectin-like"/>
</dbReference>
<dbReference type="GO" id="GO:0016936">
    <property type="term" value="F:galactoside binding"/>
    <property type="evidence" value="ECO:0007669"/>
    <property type="project" value="TreeGrafter"/>
</dbReference>
<sequence>YNNDIAFHFNPRFQEGYIVRNHYISGRWGQEETHGGLPLRRGETFEAHFICHYDRFTVLLNGQHFCDFKHRVPFHRISHITISYDVTIQLIDFEGIPPPLEYI</sequence>
<gene>
    <name evidence="4" type="ORF">HW555_012575</name>
</gene>
<feature type="non-terminal residue" evidence="4">
    <location>
        <position position="1"/>
    </location>
</feature>
<evidence type="ECO:0000256" key="1">
    <source>
        <dbReference type="ARBA" id="ARBA00022734"/>
    </source>
</evidence>
<feature type="non-terminal residue" evidence="4">
    <location>
        <position position="103"/>
    </location>
</feature>
<accession>A0A835L0L2</accession>
<dbReference type="Gene3D" id="2.60.120.200">
    <property type="match status" value="1"/>
</dbReference>
<feature type="domain" description="Galectin" evidence="3">
    <location>
        <begin position="1"/>
        <end position="94"/>
    </location>
</feature>
<comment type="caution">
    <text evidence="4">The sequence shown here is derived from an EMBL/GenBank/DDBJ whole genome shotgun (WGS) entry which is preliminary data.</text>
</comment>
<protein>
    <recommendedName>
        <fullName evidence="2">Galectin</fullName>
    </recommendedName>
</protein>
<dbReference type="AlphaFoldDB" id="A0A835L0L2"/>
<dbReference type="CDD" id="cd00070">
    <property type="entry name" value="GLECT"/>
    <property type="match status" value="1"/>
</dbReference>
<evidence type="ECO:0000259" key="3">
    <source>
        <dbReference type="PROSITE" id="PS51304"/>
    </source>
</evidence>
<dbReference type="SUPFAM" id="SSF49899">
    <property type="entry name" value="Concanavalin A-like lectins/glucanases"/>
    <property type="match status" value="1"/>
</dbReference>
<dbReference type="PANTHER" id="PTHR11346">
    <property type="entry name" value="GALECTIN"/>
    <property type="match status" value="1"/>
</dbReference>